<organism evidence="1 2">
    <name type="scientific">Subtercola vilae</name>
    <dbReference type="NCBI Taxonomy" id="2056433"/>
    <lineage>
        <taxon>Bacteria</taxon>
        <taxon>Bacillati</taxon>
        <taxon>Actinomycetota</taxon>
        <taxon>Actinomycetes</taxon>
        <taxon>Micrococcales</taxon>
        <taxon>Microbacteriaceae</taxon>
        <taxon>Subtercola</taxon>
    </lineage>
</organism>
<evidence type="ECO:0000313" key="1">
    <source>
        <dbReference type="EMBL" id="TIH38997.1"/>
    </source>
</evidence>
<dbReference type="RefSeq" id="WP_136641225.1">
    <property type="nucleotide sequence ID" value="NZ_QYRT01000007.1"/>
</dbReference>
<dbReference type="AlphaFoldDB" id="A0A4T2C4G7"/>
<sequence length="184" mass="19573">MTFGRFVNSLFGAPSPTAIVAPGDGLPAEESGLAAGALAEYEQSEDGQTARALAELRNSVRRAGRELPTVLSSRLGQIGDLLQNLTLTIASQGASTEQRVLLEAMVRDYIPTPLHAFLALPEGDRADGSDATRLFAEQLGLLEETVRDMLNQVRIGAIEELSTHGRFLADKFQAPDAGLTLGGR</sequence>
<dbReference type="EMBL" id="QYRT01000007">
    <property type="protein sequence ID" value="TIH38997.1"/>
    <property type="molecule type" value="Genomic_DNA"/>
</dbReference>
<protein>
    <submittedName>
        <fullName evidence="1">Uncharacterized protein</fullName>
    </submittedName>
</protein>
<name>A0A4T2C4G7_9MICO</name>
<dbReference type="OrthoDB" id="4963691at2"/>
<gene>
    <name evidence="1" type="ORF">D4765_05375</name>
</gene>
<reference evidence="1 2" key="1">
    <citation type="journal article" date="2019" name="Microorganisms">
        <title>Systematic Affiliation and Genome Analysis of Subtercola vilae DB165(T) with Particular Emphasis on Cold Adaptation of an Isolate from a High-Altitude Cold Volcano Lake.</title>
        <authorList>
            <person name="Villalobos A.S."/>
            <person name="Wiese J."/>
            <person name="Imhoff J.F."/>
            <person name="Dorador C."/>
            <person name="Keller A."/>
            <person name="Hentschel U."/>
        </authorList>
    </citation>
    <scope>NUCLEOTIDE SEQUENCE [LARGE SCALE GENOMIC DNA]</scope>
    <source>
        <strain evidence="1 2">DB165</strain>
    </source>
</reference>
<comment type="caution">
    <text evidence="1">The sequence shown here is derived from an EMBL/GenBank/DDBJ whole genome shotgun (WGS) entry which is preliminary data.</text>
</comment>
<evidence type="ECO:0000313" key="2">
    <source>
        <dbReference type="Proteomes" id="UP000306192"/>
    </source>
</evidence>
<keyword evidence="2" id="KW-1185">Reference proteome</keyword>
<proteinExistence type="predicted"/>
<accession>A0A4T2C4G7</accession>
<dbReference type="Proteomes" id="UP000306192">
    <property type="component" value="Unassembled WGS sequence"/>
</dbReference>